<feature type="region of interest" description="Disordered" evidence="6">
    <location>
        <begin position="425"/>
        <end position="467"/>
    </location>
</feature>
<dbReference type="InterPro" id="IPR036661">
    <property type="entry name" value="Luciferase-like_sf"/>
</dbReference>
<gene>
    <name evidence="8" type="ORF">AB1207_21575</name>
</gene>
<organism evidence="8 9">
    <name type="scientific">Kineococcus endophyticus</name>
    <dbReference type="NCBI Taxonomy" id="1181883"/>
    <lineage>
        <taxon>Bacteria</taxon>
        <taxon>Bacillati</taxon>
        <taxon>Actinomycetota</taxon>
        <taxon>Actinomycetes</taxon>
        <taxon>Kineosporiales</taxon>
        <taxon>Kineosporiaceae</taxon>
        <taxon>Kineococcus</taxon>
    </lineage>
</organism>
<evidence type="ECO:0000256" key="5">
    <source>
        <dbReference type="ARBA" id="ARBA00033748"/>
    </source>
</evidence>
<keyword evidence="9" id="KW-1185">Reference proteome</keyword>
<dbReference type="NCBIfam" id="TIGR03860">
    <property type="entry name" value="FMN_nitrolo"/>
    <property type="match status" value="1"/>
</dbReference>
<evidence type="ECO:0000256" key="2">
    <source>
        <dbReference type="ARBA" id="ARBA00022643"/>
    </source>
</evidence>
<feature type="compositionally biased region" description="Basic and acidic residues" evidence="6">
    <location>
        <begin position="458"/>
        <end position="467"/>
    </location>
</feature>
<dbReference type="InterPro" id="IPR016215">
    <property type="entry name" value="NTA_MOA"/>
</dbReference>
<evidence type="ECO:0000256" key="3">
    <source>
        <dbReference type="ARBA" id="ARBA00023002"/>
    </source>
</evidence>
<keyword evidence="4 8" id="KW-0503">Monooxygenase</keyword>
<dbReference type="Gene3D" id="3.20.20.30">
    <property type="entry name" value="Luciferase-like domain"/>
    <property type="match status" value="1"/>
</dbReference>
<proteinExistence type="inferred from homology"/>
<dbReference type="GO" id="GO:0004497">
    <property type="term" value="F:monooxygenase activity"/>
    <property type="evidence" value="ECO:0007669"/>
    <property type="project" value="UniProtKB-KW"/>
</dbReference>
<keyword evidence="1" id="KW-0285">Flavoprotein</keyword>
<comment type="similarity">
    <text evidence="5">Belongs to the NtaA/SnaA/DszA monooxygenase family.</text>
</comment>
<evidence type="ECO:0000313" key="8">
    <source>
        <dbReference type="EMBL" id="MEW9267347.1"/>
    </source>
</evidence>
<evidence type="ECO:0000259" key="7">
    <source>
        <dbReference type="Pfam" id="PF00296"/>
    </source>
</evidence>
<keyword evidence="2" id="KW-0288">FMN</keyword>
<dbReference type="SUPFAM" id="SSF51679">
    <property type="entry name" value="Bacterial luciferase-like"/>
    <property type="match status" value="1"/>
</dbReference>
<dbReference type="InterPro" id="IPR051260">
    <property type="entry name" value="Diverse_substr_monoxygenases"/>
</dbReference>
<dbReference type="PANTHER" id="PTHR30011:SF16">
    <property type="entry name" value="C2H2 FINGER DOMAIN TRANSCRIPTION FACTOR (EUROFUNG)-RELATED"/>
    <property type="match status" value="1"/>
</dbReference>
<dbReference type="InterPro" id="IPR011251">
    <property type="entry name" value="Luciferase-like_dom"/>
</dbReference>
<evidence type="ECO:0000313" key="9">
    <source>
        <dbReference type="Proteomes" id="UP001555826"/>
    </source>
</evidence>
<dbReference type="RefSeq" id="WP_367640646.1">
    <property type="nucleotide sequence ID" value="NZ_JBFNQN010000017.1"/>
</dbReference>
<evidence type="ECO:0000256" key="6">
    <source>
        <dbReference type="SAM" id="MobiDB-lite"/>
    </source>
</evidence>
<reference evidence="8 9" key="1">
    <citation type="submission" date="2024-07" db="EMBL/GenBank/DDBJ databases">
        <authorList>
            <person name="Thanompreechachai J."/>
            <person name="Duangmal K."/>
        </authorList>
    </citation>
    <scope>NUCLEOTIDE SEQUENCE [LARGE SCALE GENOMIC DNA]</scope>
    <source>
        <strain evidence="8 9">KCTC 19886</strain>
    </source>
</reference>
<keyword evidence="3 8" id="KW-0560">Oxidoreductase</keyword>
<comment type="caution">
    <text evidence="8">The sequence shown here is derived from an EMBL/GenBank/DDBJ whole genome shotgun (WGS) entry which is preliminary data.</text>
</comment>
<sequence>MKQLKLGLFENVAANVGGTVTWRHEDDQRHRFDDLRYWRDLGEVLEDAGFDFLFLGDAWGWAEIDGVRPPVATQESLDLPRLDPVVVASALLSTTRNLGLVVTGSVLVEPPYAFVRRMATLDHLSGGRLGWNIVTTGTAETAVRAFGMDMVAHDERYAMAEEFLEVAYAYWEGAWEPDALTRDKRGRFADPAKVHPVEHAGRFFRSQGYGNAPYSPQGTPVLFQAGASTAGRRLAGRHGEAVFIGSGPAADLRRHASAVRAEAVAAGRAASDVQVMAAVSCVVGASPGDARRRHASVLRCQTPEATVASYAMFTGIDLSAHPPGTPMADLRTELSRTQLERFAGRTVGDVLDAWRTHGVGAQPIVGTAQEVADEICALAEGADLDGVLLSPVLQPTSTLEFVEEVLPLLRARGVLADGYRDGETLRERLTGSGSPVLPRTHPAAAHRHPRPGASPTRSGEHGGGRRG</sequence>
<dbReference type="Pfam" id="PF00296">
    <property type="entry name" value="Bac_luciferase"/>
    <property type="match status" value="1"/>
</dbReference>
<name>A0ABV3PD15_9ACTN</name>
<dbReference type="Proteomes" id="UP001555826">
    <property type="component" value="Unassembled WGS sequence"/>
</dbReference>
<accession>A0ABV3PD15</accession>
<dbReference type="EMBL" id="JBFNQN010000017">
    <property type="protein sequence ID" value="MEW9267347.1"/>
    <property type="molecule type" value="Genomic_DNA"/>
</dbReference>
<evidence type="ECO:0000256" key="1">
    <source>
        <dbReference type="ARBA" id="ARBA00022630"/>
    </source>
</evidence>
<protein>
    <submittedName>
        <fullName evidence="8">NtaA/DmoA family FMN-dependent monooxygenase</fullName>
        <ecNumber evidence="8">1.14.-.-</ecNumber>
    </submittedName>
</protein>
<feature type="domain" description="Luciferase-like" evidence="7">
    <location>
        <begin position="21"/>
        <end position="380"/>
    </location>
</feature>
<evidence type="ECO:0000256" key="4">
    <source>
        <dbReference type="ARBA" id="ARBA00023033"/>
    </source>
</evidence>
<dbReference type="PIRSF" id="PIRSF000337">
    <property type="entry name" value="NTA_MOA"/>
    <property type="match status" value="1"/>
</dbReference>
<dbReference type="EC" id="1.14.-.-" evidence="8"/>
<dbReference type="PANTHER" id="PTHR30011">
    <property type="entry name" value="ALKANESULFONATE MONOOXYGENASE-RELATED"/>
    <property type="match status" value="1"/>
</dbReference>